<dbReference type="AlphaFoldDB" id="A0AAP0PQP9"/>
<sequence>MFVSGIDALAAEISNRALESVKTGRREHSILYVILLHLCKFMGFLSLKYLVQFLPLLN</sequence>
<evidence type="ECO:0000313" key="3">
    <source>
        <dbReference type="Proteomes" id="UP001417504"/>
    </source>
</evidence>
<accession>A0AAP0PQP9</accession>
<evidence type="ECO:0000256" key="1">
    <source>
        <dbReference type="SAM" id="Phobius"/>
    </source>
</evidence>
<dbReference type="EMBL" id="JBBNAE010000001">
    <property type="protein sequence ID" value="KAK9152917.1"/>
    <property type="molecule type" value="Genomic_DNA"/>
</dbReference>
<protein>
    <submittedName>
        <fullName evidence="2">Uncharacterized protein</fullName>
    </submittedName>
</protein>
<keyword evidence="1" id="KW-0812">Transmembrane</keyword>
<name>A0AAP0PQP9_9MAGN</name>
<comment type="caution">
    <text evidence="2">The sequence shown here is derived from an EMBL/GenBank/DDBJ whole genome shotgun (WGS) entry which is preliminary data.</text>
</comment>
<reference evidence="2 3" key="1">
    <citation type="submission" date="2024-01" db="EMBL/GenBank/DDBJ databases">
        <title>Genome assemblies of Stephania.</title>
        <authorList>
            <person name="Yang L."/>
        </authorList>
    </citation>
    <scope>NUCLEOTIDE SEQUENCE [LARGE SCALE GENOMIC DNA]</scope>
    <source>
        <strain evidence="2">QJT</strain>
        <tissue evidence="2">Leaf</tissue>
    </source>
</reference>
<organism evidence="2 3">
    <name type="scientific">Stephania japonica</name>
    <dbReference type="NCBI Taxonomy" id="461633"/>
    <lineage>
        <taxon>Eukaryota</taxon>
        <taxon>Viridiplantae</taxon>
        <taxon>Streptophyta</taxon>
        <taxon>Embryophyta</taxon>
        <taxon>Tracheophyta</taxon>
        <taxon>Spermatophyta</taxon>
        <taxon>Magnoliopsida</taxon>
        <taxon>Ranunculales</taxon>
        <taxon>Menispermaceae</taxon>
        <taxon>Menispermoideae</taxon>
        <taxon>Cissampelideae</taxon>
        <taxon>Stephania</taxon>
    </lineage>
</organism>
<keyword evidence="1" id="KW-1133">Transmembrane helix</keyword>
<feature type="transmembrane region" description="Helical" evidence="1">
    <location>
        <begin position="30"/>
        <end position="51"/>
    </location>
</feature>
<proteinExistence type="predicted"/>
<dbReference type="Proteomes" id="UP001417504">
    <property type="component" value="Unassembled WGS sequence"/>
</dbReference>
<keyword evidence="1" id="KW-0472">Membrane</keyword>
<gene>
    <name evidence="2" type="ORF">Sjap_000397</name>
</gene>
<evidence type="ECO:0000313" key="2">
    <source>
        <dbReference type="EMBL" id="KAK9152917.1"/>
    </source>
</evidence>
<keyword evidence="3" id="KW-1185">Reference proteome</keyword>